<name>A0ABR2FZK1_9ROSI</name>
<accession>A0ABR2FZK1</accession>
<gene>
    <name evidence="1" type="ORF">V6N12_024081</name>
</gene>
<sequence length="132" mass="15214">MSSAMASESSNARTNSGKKMSDCAFSRAHMALADRPTFVPIFQNRAMECQALYLDLVRGSPVNRGMRNLRSKLTFSQQYQKKHKSELPWEPTLVEEVSIEEEDEQIPFDDFEDANFMNSKYPYALFVNDRVF</sequence>
<keyword evidence="2" id="KW-1185">Reference proteome</keyword>
<reference evidence="1 2" key="1">
    <citation type="journal article" date="2024" name="G3 (Bethesda)">
        <title>Genome assembly of Hibiscus sabdariffa L. provides insights into metabolisms of medicinal natural products.</title>
        <authorList>
            <person name="Kim T."/>
        </authorList>
    </citation>
    <scope>NUCLEOTIDE SEQUENCE [LARGE SCALE GENOMIC DNA]</scope>
    <source>
        <strain evidence="1">TK-2024</strain>
        <tissue evidence="1">Old leaves</tissue>
    </source>
</reference>
<comment type="caution">
    <text evidence="1">The sequence shown here is derived from an EMBL/GenBank/DDBJ whole genome shotgun (WGS) entry which is preliminary data.</text>
</comment>
<evidence type="ECO:0000313" key="2">
    <source>
        <dbReference type="Proteomes" id="UP001472677"/>
    </source>
</evidence>
<dbReference type="Proteomes" id="UP001472677">
    <property type="component" value="Unassembled WGS sequence"/>
</dbReference>
<dbReference type="EMBL" id="JBBPBM010000004">
    <property type="protein sequence ID" value="KAK8589690.1"/>
    <property type="molecule type" value="Genomic_DNA"/>
</dbReference>
<protein>
    <submittedName>
        <fullName evidence="1">Uncharacterized protein</fullName>
    </submittedName>
</protein>
<evidence type="ECO:0000313" key="1">
    <source>
        <dbReference type="EMBL" id="KAK8589690.1"/>
    </source>
</evidence>
<organism evidence="1 2">
    <name type="scientific">Hibiscus sabdariffa</name>
    <name type="common">roselle</name>
    <dbReference type="NCBI Taxonomy" id="183260"/>
    <lineage>
        <taxon>Eukaryota</taxon>
        <taxon>Viridiplantae</taxon>
        <taxon>Streptophyta</taxon>
        <taxon>Embryophyta</taxon>
        <taxon>Tracheophyta</taxon>
        <taxon>Spermatophyta</taxon>
        <taxon>Magnoliopsida</taxon>
        <taxon>eudicotyledons</taxon>
        <taxon>Gunneridae</taxon>
        <taxon>Pentapetalae</taxon>
        <taxon>rosids</taxon>
        <taxon>malvids</taxon>
        <taxon>Malvales</taxon>
        <taxon>Malvaceae</taxon>
        <taxon>Malvoideae</taxon>
        <taxon>Hibiscus</taxon>
    </lineage>
</organism>
<proteinExistence type="predicted"/>